<evidence type="ECO:0000313" key="2">
    <source>
        <dbReference type="Proteomes" id="UP000186817"/>
    </source>
</evidence>
<sequence>MLACTVVNAVGRSPEVLDLLSIDSYVAHTMLLERQASKPFQISLNELLKSVLQLENEKQTPLHKRMKSDPNIWALWLKAEGELGSIRGNRAVGTSFEALRVFP</sequence>
<dbReference type="AlphaFoldDB" id="A0A1Q9E5S0"/>
<protein>
    <submittedName>
        <fullName evidence="1">Uncharacterized protein</fullName>
    </submittedName>
</protein>
<dbReference type="EMBL" id="LSRX01000255">
    <property type="protein sequence ID" value="OLQ02774.1"/>
    <property type="molecule type" value="Genomic_DNA"/>
</dbReference>
<comment type="caution">
    <text evidence="1">The sequence shown here is derived from an EMBL/GenBank/DDBJ whole genome shotgun (WGS) entry which is preliminary data.</text>
</comment>
<dbReference type="Proteomes" id="UP000186817">
    <property type="component" value="Unassembled WGS sequence"/>
</dbReference>
<keyword evidence="2" id="KW-1185">Reference proteome</keyword>
<reference evidence="1 2" key="1">
    <citation type="submission" date="2016-02" db="EMBL/GenBank/DDBJ databases">
        <title>Genome analysis of coral dinoflagellate symbionts highlights evolutionary adaptations to a symbiotic lifestyle.</title>
        <authorList>
            <person name="Aranda M."/>
            <person name="Li Y."/>
            <person name="Liew Y.J."/>
            <person name="Baumgarten S."/>
            <person name="Simakov O."/>
            <person name="Wilson M."/>
            <person name="Piel J."/>
            <person name="Ashoor H."/>
            <person name="Bougouffa S."/>
            <person name="Bajic V.B."/>
            <person name="Ryu T."/>
            <person name="Ravasi T."/>
            <person name="Bayer T."/>
            <person name="Micklem G."/>
            <person name="Kim H."/>
            <person name="Bhak J."/>
            <person name="Lajeunesse T.C."/>
            <person name="Voolstra C.R."/>
        </authorList>
    </citation>
    <scope>NUCLEOTIDE SEQUENCE [LARGE SCALE GENOMIC DNA]</scope>
    <source>
        <strain evidence="1 2">CCMP2467</strain>
    </source>
</reference>
<name>A0A1Q9E5S0_SYMMI</name>
<organism evidence="1 2">
    <name type="scientific">Symbiodinium microadriaticum</name>
    <name type="common">Dinoflagellate</name>
    <name type="synonym">Zooxanthella microadriatica</name>
    <dbReference type="NCBI Taxonomy" id="2951"/>
    <lineage>
        <taxon>Eukaryota</taxon>
        <taxon>Sar</taxon>
        <taxon>Alveolata</taxon>
        <taxon>Dinophyceae</taxon>
        <taxon>Suessiales</taxon>
        <taxon>Symbiodiniaceae</taxon>
        <taxon>Symbiodinium</taxon>
    </lineage>
</organism>
<gene>
    <name evidence="1" type="ORF">AK812_SmicGene14381</name>
</gene>
<evidence type="ECO:0000313" key="1">
    <source>
        <dbReference type="EMBL" id="OLQ02774.1"/>
    </source>
</evidence>
<proteinExistence type="predicted"/>
<accession>A0A1Q9E5S0</accession>